<reference evidence="1" key="1">
    <citation type="submission" date="2019-10" db="EMBL/GenBank/DDBJ databases">
        <authorList>
            <consortium name="DOE Joint Genome Institute"/>
            <person name="Kuo A."/>
            <person name="Miyauchi S."/>
            <person name="Kiss E."/>
            <person name="Drula E."/>
            <person name="Kohler A."/>
            <person name="Sanchez-Garcia M."/>
            <person name="Andreopoulos B."/>
            <person name="Barry K.W."/>
            <person name="Bonito G."/>
            <person name="Buee M."/>
            <person name="Carver A."/>
            <person name="Chen C."/>
            <person name="Cichocki N."/>
            <person name="Clum A."/>
            <person name="Culley D."/>
            <person name="Crous P.W."/>
            <person name="Fauchery L."/>
            <person name="Girlanda M."/>
            <person name="Hayes R."/>
            <person name="Keri Z."/>
            <person name="Labutti K."/>
            <person name="Lipzen A."/>
            <person name="Lombard V."/>
            <person name="Magnuson J."/>
            <person name="Maillard F."/>
            <person name="Morin E."/>
            <person name="Murat C."/>
            <person name="Nolan M."/>
            <person name="Ohm R."/>
            <person name="Pangilinan J."/>
            <person name="Pereira M."/>
            <person name="Perotto S."/>
            <person name="Peter M."/>
            <person name="Riley R."/>
            <person name="Sitrit Y."/>
            <person name="Stielow B."/>
            <person name="Szollosi G."/>
            <person name="Zifcakova L."/>
            <person name="Stursova M."/>
            <person name="Spatafora J.W."/>
            <person name="Tedersoo L."/>
            <person name="Vaario L.-M."/>
            <person name="Yamada A."/>
            <person name="Yan M."/>
            <person name="Wang P."/>
            <person name="Xu J."/>
            <person name="Bruns T."/>
            <person name="Baldrian P."/>
            <person name="Vilgalys R."/>
            <person name="Henrissat B."/>
            <person name="Grigoriev I.V."/>
            <person name="Hibbett D."/>
            <person name="Nagy L.G."/>
            <person name="Martin F.M."/>
        </authorList>
    </citation>
    <scope>NUCLEOTIDE SEQUENCE</scope>
    <source>
        <strain evidence="1">P2</strain>
    </source>
</reference>
<dbReference type="Proteomes" id="UP000886501">
    <property type="component" value="Unassembled WGS sequence"/>
</dbReference>
<organism evidence="1 2">
    <name type="scientific">Thelephora ganbajun</name>
    <name type="common">Ganba fungus</name>
    <dbReference type="NCBI Taxonomy" id="370292"/>
    <lineage>
        <taxon>Eukaryota</taxon>
        <taxon>Fungi</taxon>
        <taxon>Dikarya</taxon>
        <taxon>Basidiomycota</taxon>
        <taxon>Agaricomycotina</taxon>
        <taxon>Agaricomycetes</taxon>
        <taxon>Thelephorales</taxon>
        <taxon>Thelephoraceae</taxon>
        <taxon>Thelephora</taxon>
    </lineage>
</organism>
<evidence type="ECO:0000313" key="1">
    <source>
        <dbReference type="EMBL" id="KAF9653828.1"/>
    </source>
</evidence>
<reference evidence="1" key="2">
    <citation type="journal article" date="2020" name="Nat. Commun.">
        <title>Large-scale genome sequencing of mycorrhizal fungi provides insights into the early evolution of symbiotic traits.</title>
        <authorList>
            <person name="Miyauchi S."/>
            <person name="Kiss E."/>
            <person name="Kuo A."/>
            <person name="Drula E."/>
            <person name="Kohler A."/>
            <person name="Sanchez-Garcia M."/>
            <person name="Morin E."/>
            <person name="Andreopoulos B."/>
            <person name="Barry K.W."/>
            <person name="Bonito G."/>
            <person name="Buee M."/>
            <person name="Carver A."/>
            <person name="Chen C."/>
            <person name="Cichocki N."/>
            <person name="Clum A."/>
            <person name="Culley D."/>
            <person name="Crous P.W."/>
            <person name="Fauchery L."/>
            <person name="Girlanda M."/>
            <person name="Hayes R.D."/>
            <person name="Keri Z."/>
            <person name="LaButti K."/>
            <person name="Lipzen A."/>
            <person name="Lombard V."/>
            <person name="Magnuson J."/>
            <person name="Maillard F."/>
            <person name="Murat C."/>
            <person name="Nolan M."/>
            <person name="Ohm R.A."/>
            <person name="Pangilinan J."/>
            <person name="Pereira M.F."/>
            <person name="Perotto S."/>
            <person name="Peter M."/>
            <person name="Pfister S."/>
            <person name="Riley R."/>
            <person name="Sitrit Y."/>
            <person name="Stielow J.B."/>
            <person name="Szollosi G."/>
            <person name="Zifcakova L."/>
            <person name="Stursova M."/>
            <person name="Spatafora J.W."/>
            <person name="Tedersoo L."/>
            <person name="Vaario L.M."/>
            <person name="Yamada A."/>
            <person name="Yan M."/>
            <person name="Wang P."/>
            <person name="Xu J."/>
            <person name="Bruns T."/>
            <person name="Baldrian P."/>
            <person name="Vilgalys R."/>
            <person name="Dunand C."/>
            <person name="Henrissat B."/>
            <person name="Grigoriev I.V."/>
            <person name="Hibbett D."/>
            <person name="Nagy L.G."/>
            <person name="Martin F.M."/>
        </authorList>
    </citation>
    <scope>NUCLEOTIDE SEQUENCE</scope>
    <source>
        <strain evidence="1">P2</strain>
    </source>
</reference>
<gene>
    <name evidence="1" type="ORF">BDM02DRAFT_3106949</name>
</gene>
<keyword evidence="2" id="KW-1185">Reference proteome</keyword>
<accession>A0ACB6ZWZ8</accession>
<comment type="caution">
    <text evidence="1">The sequence shown here is derived from an EMBL/GenBank/DDBJ whole genome shotgun (WGS) entry which is preliminary data.</text>
</comment>
<protein>
    <submittedName>
        <fullName evidence="1">Uncharacterized protein</fullName>
    </submittedName>
</protein>
<proteinExistence type="predicted"/>
<name>A0ACB6ZWZ8_THEGA</name>
<sequence length="347" mass="38055">MNLLGVGRSTLRTTPAVRNVQASRALATTTPYVPPASLEHVDPRPRRSRVKAKPESPTFFTGRAGYYDSIDSLENAIHHSQRALKNLHLLPLPAFAKEALPPLPAVWKTKEDLSNLLSAKLTTSRYRRVTSLLGQLHDHRRIADVGGYSELSSGLSTVLELFERDNKAAVLARGVRKPVKFDEYGRSYTVGKRKESAARVWIVPVKQRAAPTPAEAQATSSDFGAVDPISIAPEKSAAPVTTTEILINGMPLSKYFPLPADRESVVRPFKLTGLFGAYNVFAIVRGGGTTGQSGAVAHGIAKGLAAHVPDVEMILRRSKLIRRDPRMVERKKTGLAKARKRYAWVKR</sequence>
<evidence type="ECO:0000313" key="2">
    <source>
        <dbReference type="Proteomes" id="UP000886501"/>
    </source>
</evidence>
<dbReference type="EMBL" id="MU117962">
    <property type="protein sequence ID" value="KAF9653828.1"/>
    <property type="molecule type" value="Genomic_DNA"/>
</dbReference>